<keyword evidence="3" id="KW-1185">Reference proteome</keyword>
<feature type="transmembrane region" description="Helical" evidence="1">
    <location>
        <begin position="67"/>
        <end position="85"/>
    </location>
</feature>
<dbReference type="EMBL" id="MU069466">
    <property type="protein sequence ID" value="KAF5842211.1"/>
    <property type="molecule type" value="Genomic_DNA"/>
</dbReference>
<evidence type="ECO:0000313" key="2">
    <source>
        <dbReference type="EMBL" id="KAF5842211.1"/>
    </source>
</evidence>
<name>A0ABQ7H5T7_DUNSA</name>
<comment type="caution">
    <text evidence="2">The sequence shown here is derived from an EMBL/GenBank/DDBJ whole genome shotgun (WGS) entry which is preliminary data.</text>
</comment>
<proteinExistence type="predicted"/>
<keyword evidence="1" id="KW-0812">Transmembrane</keyword>
<keyword evidence="1" id="KW-0472">Membrane</keyword>
<sequence length="108" mass="12043">MCMPACMCVESLDLFLLQAAALLLLLQLLTFQFKLSTSFFFQSCAVLFFFTLVVQLLGSIYYGAWHVLLWFLLLGPVLLSTVLFHELGHCLAARSVGGVVHGILLWCV</sequence>
<dbReference type="Proteomes" id="UP000815325">
    <property type="component" value="Unassembled WGS sequence"/>
</dbReference>
<evidence type="ECO:0008006" key="4">
    <source>
        <dbReference type="Google" id="ProtNLM"/>
    </source>
</evidence>
<evidence type="ECO:0000256" key="1">
    <source>
        <dbReference type="SAM" id="Phobius"/>
    </source>
</evidence>
<evidence type="ECO:0000313" key="3">
    <source>
        <dbReference type="Proteomes" id="UP000815325"/>
    </source>
</evidence>
<organism evidence="2 3">
    <name type="scientific">Dunaliella salina</name>
    <name type="common">Green alga</name>
    <name type="synonym">Protococcus salinus</name>
    <dbReference type="NCBI Taxonomy" id="3046"/>
    <lineage>
        <taxon>Eukaryota</taxon>
        <taxon>Viridiplantae</taxon>
        <taxon>Chlorophyta</taxon>
        <taxon>core chlorophytes</taxon>
        <taxon>Chlorophyceae</taxon>
        <taxon>CS clade</taxon>
        <taxon>Chlamydomonadales</taxon>
        <taxon>Dunaliellaceae</taxon>
        <taxon>Dunaliella</taxon>
    </lineage>
</organism>
<gene>
    <name evidence="2" type="ORF">DUNSADRAFT_8611</name>
</gene>
<protein>
    <recommendedName>
        <fullName evidence="4">Peptidase M50 domain-containing protein</fullName>
    </recommendedName>
</protein>
<accession>A0ABQ7H5T7</accession>
<feature type="transmembrane region" description="Helical" evidence="1">
    <location>
        <begin position="40"/>
        <end position="60"/>
    </location>
</feature>
<reference evidence="2" key="1">
    <citation type="submission" date="2017-08" db="EMBL/GenBank/DDBJ databases">
        <authorList>
            <person name="Polle J.E."/>
            <person name="Barry K."/>
            <person name="Cushman J."/>
            <person name="Schmutz J."/>
            <person name="Tran D."/>
            <person name="Hathwaick L.T."/>
            <person name="Yim W.C."/>
            <person name="Jenkins J."/>
            <person name="Mckie-Krisberg Z.M."/>
            <person name="Prochnik S."/>
            <person name="Lindquist E."/>
            <person name="Dockter R.B."/>
            <person name="Adam C."/>
            <person name="Molina H."/>
            <person name="Bunkerborg J."/>
            <person name="Jin E."/>
            <person name="Buchheim M."/>
            <person name="Magnuson J."/>
        </authorList>
    </citation>
    <scope>NUCLEOTIDE SEQUENCE</scope>
    <source>
        <strain evidence="2">CCAP 19/18</strain>
    </source>
</reference>
<keyword evidence="1" id="KW-1133">Transmembrane helix</keyword>